<gene>
    <name evidence="3" type="ORF">UFOPK1537_00625</name>
</gene>
<proteinExistence type="predicted"/>
<dbReference type="AlphaFoldDB" id="A0A6J6D0S1"/>
<dbReference type="Pfam" id="PF01613">
    <property type="entry name" value="Flavin_Reduct"/>
    <property type="match status" value="1"/>
</dbReference>
<feature type="domain" description="Flavin reductase like" evidence="2">
    <location>
        <begin position="18"/>
        <end position="162"/>
    </location>
</feature>
<dbReference type="GO" id="GO:0042602">
    <property type="term" value="F:riboflavin reductase (NADPH) activity"/>
    <property type="evidence" value="ECO:0007669"/>
    <property type="project" value="TreeGrafter"/>
</dbReference>
<dbReference type="PANTHER" id="PTHR30466">
    <property type="entry name" value="FLAVIN REDUCTASE"/>
    <property type="match status" value="1"/>
</dbReference>
<dbReference type="InterPro" id="IPR012349">
    <property type="entry name" value="Split_barrel_FMN-bd"/>
</dbReference>
<dbReference type="EMBL" id="CAEZSX010000090">
    <property type="protein sequence ID" value="CAB4556249.1"/>
    <property type="molecule type" value="Genomic_DNA"/>
</dbReference>
<name>A0A6J6D0S1_9ZZZZ</name>
<dbReference type="InterPro" id="IPR002563">
    <property type="entry name" value="Flavin_Rdtase-like_dom"/>
</dbReference>
<keyword evidence="1" id="KW-0560">Oxidoreductase</keyword>
<sequence length="168" mass="18233">MLDPNLNPDSSEALKAAFRRHASGVAVITTNDAQGNPVGFTATSMTSLGSNPALVTFNVSRGASSWTALSTAKHVALHMLGANNLDLAQKMAADNTKRFLESDWQRSEFDLPVFQNVTAVLFGKVREFHHVEQNAVFIIDIVSGLTGSDDKALLYNQRAYFTTSDESL</sequence>
<dbReference type="SUPFAM" id="SSF50475">
    <property type="entry name" value="FMN-binding split barrel"/>
    <property type="match status" value="1"/>
</dbReference>
<evidence type="ECO:0000256" key="1">
    <source>
        <dbReference type="ARBA" id="ARBA00023002"/>
    </source>
</evidence>
<dbReference type="GO" id="GO:0010181">
    <property type="term" value="F:FMN binding"/>
    <property type="evidence" value="ECO:0007669"/>
    <property type="project" value="InterPro"/>
</dbReference>
<dbReference type="SMART" id="SM00903">
    <property type="entry name" value="Flavin_Reduct"/>
    <property type="match status" value="1"/>
</dbReference>
<evidence type="ECO:0000259" key="2">
    <source>
        <dbReference type="SMART" id="SM00903"/>
    </source>
</evidence>
<reference evidence="3" key="1">
    <citation type="submission" date="2020-05" db="EMBL/GenBank/DDBJ databases">
        <authorList>
            <person name="Chiriac C."/>
            <person name="Salcher M."/>
            <person name="Ghai R."/>
            <person name="Kavagutti S V."/>
        </authorList>
    </citation>
    <scope>NUCLEOTIDE SEQUENCE</scope>
</reference>
<dbReference type="InterPro" id="IPR050268">
    <property type="entry name" value="NADH-dep_flavin_reductase"/>
</dbReference>
<organism evidence="3">
    <name type="scientific">freshwater metagenome</name>
    <dbReference type="NCBI Taxonomy" id="449393"/>
    <lineage>
        <taxon>unclassified sequences</taxon>
        <taxon>metagenomes</taxon>
        <taxon>ecological metagenomes</taxon>
    </lineage>
</organism>
<evidence type="ECO:0000313" key="3">
    <source>
        <dbReference type="EMBL" id="CAB4556249.1"/>
    </source>
</evidence>
<dbReference type="GO" id="GO:0006208">
    <property type="term" value="P:pyrimidine nucleobase catabolic process"/>
    <property type="evidence" value="ECO:0007669"/>
    <property type="project" value="TreeGrafter"/>
</dbReference>
<dbReference type="PANTHER" id="PTHR30466:SF1">
    <property type="entry name" value="FMN REDUCTASE (NADH) RUTF"/>
    <property type="match status" value="1"/>
</dbReference>
<dbReference type="Gene3D" id="2.30.110.10">
    <property type="entry name" value="Electron Transport, Fmn-binding Protein, Chain A"/>
    <property type="match status" value="1"/>
</dbReference>
<accession>A0A6J6D0S1</accession>
<protein>
    <submittedName>
        <fullName evidence="3">Unannotated protein</fullName>
    </submittedName>
</protein>